<reference evidence="3" key="1">
    <citation type="submission" date="2013-02" db="EMBL/GenBank/DDBJ databases">
        <authorList>
            <person name="Hughes D."/>
        </authorList>
    </citation>
    <scope>NUCLEOTIDE SEQUENCE</scope>
    <source>
        <strain>Durham</strain>
        <strain evidence="3">NC isolate 2 -- Noor lab</strain>
    </source>
</reference>
<keyword evidence="1" id="KW-0812">Transmembrane</keyword>
<accession>T1GGR4</accession>
<keyword evidence="3" id="KW-1185">Reference proteome</keyword>
<dbReference type="EnsemblMetazoa" id="MESCA002590-RA">
    <property type="protein sequence ID" value="MESCA002590-PA"/>
    <property type="gene ID" value="MESCA002590"/>
</dbReference>
<name>T1GGR4_MEGSC</name>
<dbReference type="HOGENOM" id="CLU_1706296_0_0_1"/>
<feature type="transmembrane region" description="Helical" evidence="1">
    <location>
        <begin position="28"/>
        <end position="45"/>
    </location>
</feature>
<dbReference type="Proteomes" id="UP000015102">
    <property type="component" value="Unassembled WGS sequence"/>
</dbReference>
<keyword evidence="1" id="KW-0472">Membrane</keyword>
<evidence type="ECO:0000313" key="3">
    <source>
        <dbReference type="Proteomes" id="UP000015102"/>
    </source>
</evidence>
<reference evidence="2" key="2">
    <citation type="submission" date="2015-06" db="UniProtKB">
        <authorList>
            <consortium name="EnsemblMetazoa"/>
        </authorList>
    </citation>
    <scope>IDENTIFICATION</scope>
</reference>
<evidence type="ECO:0000256" key="1">
    <source>
        <dbReference type="SAM" id="Phobius"/>
    </source>
</evidence>
<keyword evidence="1" id="KW-1133">Transmembrane helix</keyword>
<dbReference type="EMBL" id="CAQQ02031910">
    <property type="status" value="NOT_ANNOTATED_CDS"/>
    <property type="molecule type" value="Genomic_DNA"/>
</dbReference>
<dbReference type="AlphaFoldDB" id="T1GGR4"/>
<protein>
    <submittedName>
        <fullName evidence="2">Uncharacterized protein</fullName>
    </submittedName>
</protein>
<evidence type="ECO:0000313" key="2">
    <source>
        <dbReference type="EnsemblMetazoa" id="MESCA002590-PA"/>
    </source>
</evidence>
<sequence length="154" mass="17560">MFNVGLHRFRTQLNVLKMRRILGPLKKYFLLTLVFAVVLLFLFQLKEGDTLWKKIKGSEITTSSHPNKLQTTIEIKPVKSSLISAAIPVREQSPEKNDEVYEIDEIDGSITDSPDAKHGTLKRVSNFQLPNQRRNESLSCIPMRIHTVIESSIS</sequence>
<proteinExistence type="predicted"/>
<organism evidence="2 3">
    <name type="scientific">Megaselia scalaris</name>
    <name type="common">Humpbacked fly</name>
    <name type="synonym">Phora scalaris</name>
    <dbReference type="NCBI Taxonomy" id="36166"/>
    <lineage>
        <taxon>Eukaryota</taxon>
        <taxon>Metazoa</taxon>
        <taxon>Ecdysozoa</taxon>
        <taxon>Arthropoda</taxon>
        <taxon>Hexapoda</taxon>
        <taxon>Insecta</taxon>
        <taxon>Pterygota</taxon>
        <taxon>Neoptera</taxon>
        <taxon>Endopterygota</taxon>
        <taxon>Diptera</taxon>
        <taxon>Brachycera</taxon>
        <taxon>Muscomorpha</taxon>
        <taxon>Platypezoidea</taxon>
        <taxon>Phoridae</taxon>
        <taxon>Megaseliini</taxon>
        <taxon>Megaselia</taxon>
    </lineage>
</organism>